<dbReference type="Pfam" id="PF02582">
    <property type="entry name" value="DUF155"/>
    <property type="match status" value="1"/>
</dbReference>
<evidence type="ECO:0000313" key="5">
    <source>
        <dbReference type="EMBL" id="KAJ3567838.1"/>
    </source>
</evidence>
<feature type="domain" description="DUF155" evidence="4">
    <location>
        <begin position="217"/>
        <end position="331"/>
    </location>
</feature>
<dbReference type="AlphaFoldDB" id="A0AAD5VX85"/>
<name>A0AAD5VX85_9AGAR</name>
<dbReference type="InterPro" id="IPR003734">
    <property type="entry name" value="DUF155"/>
</dbReference>
<dbReference type="InterPro" id="IPR051624">
    <property type="entry name" value="RMD1/Sad1-interacting"/>
</dbReference>
<dbReference type="Proteomes" id="UP001213000">
    <property type="component" value="Unassembled WGS sequence"/>
</dbReference>
<accession>A0AAD5VX85</accession>
<evidence type="ECO:0000313" key="6">
    <source>
        <dbReference type="Proteomes" id="UP001213000"/>
    </source>
</evidence>
<feature type="region of interest" description="Disordered" evidence="2">
    <location>
        <begin position="1"/>
        <end position="81"/>
    </location>
</feature>
<gene>
    <name evidence="5" type="ORF">NP233_g6102</name>
</gene>
<feature type="transmembrane region" description="Helical" evidence="3">
    <location>
        <begin position="456"/>
        <end position="477"/>
    </location>
</feature>
<reference evidence="5" key="1">
    <citation type="submission" date="2022-07" db="EMBL/GenBank/DDBJ databases">
        <title>Genome Sequence of Leucocoprinus birnbaumii.</title>
        <authorList>
            <person name="Buettner E."/>
        </authorList>
    </citation>
    <scope>NUCLEOTIDE SEQUENCE</scope>
    <source>
        <strain evidence="5">VT141</strain>
    </source>
</reference>
<feature type="compositionally biased region" description="Acidic residues" evidence="2">
    <location>
        <begin position="65"/>
        <end position="81"/>
    </location>
</feature>
<evidence type="ECO:0000256" key="2">
    <source>
        <dbReference type="SAM" id="MobiDB-lite"/>
    </source>
</evidence>
<keyword evidence="6" id="KW-1185">Reference proteome</keyword>
<sequence length="478" mass="53887">MHNASSSRTPHSPLGDKPRGANRSTKVAGKLKVLPEQPELLQILNKSPSSIAPQKPSGNVADSAGESEDGDVESSEDNEQEEADFEIYNQISLIPEGTARRDALKLTKKKAKSLPRVTAYATASSYRMNELMKFFNARRNAYHANPKLIDEVIYTPYVYDIQPKNNETRQSYPDSIPTGDLLGIPELRQETPEDDDRTVQRKKRKSFFNTISHEAEIFMFQYGTVVIWGMTEAQEKRFLASIKRFEIEKLAPENVEMEDLNYYYANYSRIYNDVITLREGSSYMTKLSLSHALSQSVKISLFEELISSTIEETKDIPEVISETGKIGMPHKGATLALSSIGRPQWFIPFKRSCSKSGNFSCLEQISILWALFLIRLYGFENSLAELPRSPATLRCGPELPGDSTAHKSIEYSRRSLLYQYLDVHQYADSVNQVLQDMLALLKESVSSKHAERLEQIVIALIAIEIVLGIITIIVDLMA</sequence>
<feature type="compositionally biased region" description="Polar residues" evidence="2">
    <location>
        <begin position="1"/>
        <end position="10"/>
    </location>
</feature>
<organism evidence="5 6">
    <name type="scientific">Leucocoprinus birnbaumii</name>
    <dbReference type="NCBI Taxonomy" id="56174"/>
    <lineage>
        <taxon>Eukaryota</taxon>
        <taxon>Fungi</taxon>
        <taxon>Dikarya</taxon>
        <taxon>Basidiomycota</taxon>
        <taxon>Agaricomycotina</taxon>
        <taxon>Agaricomycetes</taxon>
        <taxon>Agaricomycetidae</taxon>
        <taxon>Agaricales</taxon>
        <taxon>Agaricineae</taxon>
        <taxon>Agaricaceae</taxon>
        <taxon>Leucocoprinus</taxon>
    </lineage>
</organism>
<evidence type="ECO:0000259" key="4">
    <source>
        <dbReference type="Pfam" id="PF02582"/>
    </source>
</evidence>
<keyword evidence="3" id="KW-0472">Membrane</keyword>
<dbReference type="GO" id="GO:0005739">
    <property type="term" value="C:mitochondrion"/>
    <property type="evidence" value="ECO:0007669"/>
    <property type="project" value="UniProtKB-ARBA"/>
</dbReference>
<dbReference type="PANTHER" id="PTHR16255:SF15">
    <property type="entry name" value="SPORULATION PROTEIN RMD1"/>
    <property type="match status" value="1"/>
</dbReference>
<evidence type="ECO:0000256" key="3">
    <source>
        <dbReference type="SAM" id="Phobius"/>
    </source>
</evidence>
<evidence type="ECO:0000256" key="1">
    <source>
        <dbReference type="ARBA" id="ARBA00008306"/>
    </source>
</evidence>
<keyword evidence="3" id="KW-1133">Transmembrane helix</keyword>
<dbReference type="PANTHER" id="PTHR16255">
    <property type="entry name" value="REQUIRED FOR MEIOTIC NUCLEAR DIVISION PROTEIN 1 HOMOLOG"/>
    <property type="match status" value="1"/>
</dbReference>
<proteinExistence type="inferred from homology"/>
<protein>
    <recommendedName>
        <fullName evidence="4">DUF155 domain-containing protein</fullName>
    </recommendedName>
</protein>
<comment type="caution">
    <text evidence="5">The sequence shown here is derived from an EMBL/GenBank/DDBJ whole genome shotgun (WGS) entry which is preliminary data.</text>
</comment>
<dbReference type="EMBL" id="JANIEX010000384">
    <property type="protein sequence ID" value="KAJ3567838.1"/>
    <property type="molecule type" value="Genomic_DNA"/>
</dbReference>
<keyword evidence="3" id="KW-0812">Transmembrane</keyword>
<comment type="similarity">
    <text evidence="1">Belongs to the RMD1/sif2 family.</text>
</comment>